<accession>A0A086T1C1</accession>
<evidence type="ECO:0000256" key="4">
    <source>
        <dbReference type="ARBA" id="ARBA00022801"/>
    </source>
</evidence>
<dbReference type="InterPro" id="IPR000334">
    <property type="entry name" value="Glyco_hydro_45"/>
</dbReference>
<dbReference type="GO" id="GO:0008810">
    <property type="term" value="F:cellulase activity"/>
    <property type="evidence" value="ECO:0007669"/>
    <property type="project" value="UniProtKB-EC"/>
</dbReference>
<dbReference type="Pfam" id="PF02015">
    <property type="entry name" value="Glyco_hydro_45"/>
    <property type="match status" value="1"/>
</dbReference>
<evidence type="ECO:0000256" key="10">
    <source>
        <dbReference type="SAM" id="SignalP"/>
    </source>
</evidence>
<keyword evidence="7" id="KW-0326">Glycosidase</keyword>
<gene>
    <name evidence="12" type="ORF">ACRE_060920</name>
</gene>
<evidence type="ECO:0000256" key="9">
    <source>
        <dbReference type="PROSITE-ProRule" id="PRU10069"/>
    </source>
</evidence>
<dbReference type="PROSITE" id="PS01140">
    <property type="entry name" value="GLYCOSYL_HYDROL_F45"/>
    <property type="match status" value="1"/>
</dbReference>
<dbReference type="HOGENOM" id="CLU_045022_2_0_1"/>
<keyword evidence="4" id="KW-0378">Hydrolase</keyword>
<keyword evidence="6" id="KW-0119">Carbohydrate metabolism</keyword>
<evidence type="ECO:0000256" key="7">
    <source>
        <dbReference type="ARBA" id="ARBA00023295"/>
    </source>
</evidence>
<feature type="domain" description="Glycosyl hydrolases family 45 active site" evidence="11">
    <location>
        <begin position="28"/>
        <end position="39"/>
    </location>
</feature>
<dbReference type="InterPro" id="IPR036908">
    <property type="entry name" value="RlpA-like_sf"/>
</dbReference>
<dbReference type="Gene3D" id="2.40.40.10">
    <property type="entry name" value="RlpA-like domain"/>
    <property type="match status" value="1"/>
</dbReference>
<feature type="signal peptide" evidence="10">
    <location>
        <begin position="1"/>
        <end position="21"/>
    </location>
</feature>
<keyword evidence="10" id="KW-0732">Signal</keyword>
<dbReference type="PANTHER" id="PTHR39730:SF1">
    <property type="entry name" value="ENDOGLUCANASE 1"/>
    <property type="match status" value="1"/>
</dbReference>
<dbReference type="STRING" id="857340.A0A086T1C1"/>
<dbReference type="InterPro" id="IPR052288">
    <property type="entry name" value="GH45_Enzymes"/>
</dbReference>
<dbReference type="GO" id="GO:0030245">
    <property type="term" value="P:cellulose catabolic process"/>
    <property type="evidence" value="ECO:0007669"/>
    <property type="project" value="UniProtKB-KW"/>
</dbReference>
<evidence type="ECO:0000256" key="3">
    <source>
        <dbReference type="ARBA" id="ARBA00012601"/>
    </source>
</evidence>
<evidence type="ECO:0000256" key="5">
    <source>
        <dbReference type="ARBA" id="ARBA00023001"/>
    </source>
</evidence>
<organism evidence="12 13">
    <name type="scientific">Hapsidospora chrysogenum (strain ATCC 11550 / CBS 779.69 / DSM 880 / IAM 14645 / JCM 23072 / IMI 49137)</name>
    <name type="common">Acremonium chrysogenum</name>
    <dbReference type="NCBI Taxonomy" id="857340"/>
    <lineage>
        <taxon>Eukaryota</taxon>
        <taxon>Fungi</taxon>
        <taxon>Dikarya</taxon>
        <taxon>Ascomycota</taxon>
        <taxon>Pezizomycotina</taxon>
        <taxon>Sordariomycetes</taxon>
        <taxon>Hypocreomycetidae</taxon>
        <taxon>Hypocreales</taxon>
        <taxon>Bionectriaceae</taxon>
        <taxon>Hapsidospora</taxon>
    </lineage>
</organism>
<keyword evidence="13" id="KW-1185">Reference proteome</keyword>
<comment type="catalytic activity">
    <reaction evidence="1 9">
        <text>Endohydrolysis of (1-&gt;4)-beta-D-glucosidic linkages in cellulose, lichenin and cereal beta-D-glucans.</text>
        <dbReference type="EC" id="3.2.1.4"/>
    </reaction>
</comment>
<evidence type="ECO:0000259" key="11">
    <source>
        <dbReference type="PROSITE" id="PS01140"/>
    </source>
</evidence>
<sequence length="232" mass="24117">MTPSVFKIALAAASVAAPALAAEGAGKSTRYWDCCKPSCAWPEKADVSAPAAVCNADNTPLNDPLADSGCDGGPAFTCANYSPWAVNDNLAYGFAATAINGGSEASWCCACYRLTFTDGPVAGKTMIVQSTNTGGDISNNHFDILMPGGGVGLFDGCTPQYGGIPGAQYGGVSSREECEQMPEALKEGCFWRFDWFANADNPNLNFEQVQCPSEITAISGCTRSDDGNFPAA</sequence>
<feature type="active site" description="Nucleophile" evidence="9">
    <location>
        <position position="33"/>
    </location>
</feature>
<keyword evidence="8" id="KW-0624">Polysaccharide degradation</keyword>
<dbReference type="PANTHER" id="PTHR39730">
    <property type="entry name" value="ENDOGLUCANASE 1"/>
    <property type="match status" value="1"/>
</dbReference>
<dbReference type="EMBL" id="JPKY01000076">
    <property type="protein sequence ID" value="KFH43153.1"/>
    <property type="molecule type" value="Genomic_DNA"/>
</dbReference>
<comment type="similarity">
    <text evidence="2">Belongs to the glycosyl hydrolase 45 (cellulase K) family.</text>
</comment>
<name>A0A086T1C1_HAPC1</name>
<dbReference type="AlphaFoldDB" id="A0A086T1C1"/>
<dbReference type="SUPFAM" id="SSF50685">
    <property type="entry name" value="Barwin-like endoglucanases"/>
    <property type="match status" value="1"/>
</dbReference>
<dbReference type="EC" id="3.2.1.4" evidence="3 9"/>
<keyword evidence="5" id="KW-0136">Cellulose degradation</keyword>
<evidence type="ECO:0000256" key="2">
    <source>
        <dbReference type="ARBA" id="ARBA00007793"/>
    </source>
</evidence>
<protein>
    <recommendedName>
        <fullName evidence="3 9">Cellulase</fullName>
        <ecNumber evidence="3 9">3.2.1.4</ecNumber>
    </recommendedName>
</protein>
<reference evidence="13" key="1">
    <citation type="journal article" date="2014" name="Genome Announc.">
        <title>Genome sequence and annotation of Acremonium chrysogenum, producer of the beta-lactam antibiotic cephalosporin C.</title>
        <authorList>
            <person name="Terfehr D."/>
            <person name="Dahlmann T.A."/>
            <person name="Specht T."/>
            <person name="Zadra I."/>
            <person name="Kuernsteiner H."/>
            <person name="Kueck U."/>
        </authorList>
    </citation>
    <scope>NUCLEOTIDE SEQUENCE [LARGE SCALE GENOMIC DNA]</scope>
    <source>
        <strain evidence="13">ATCC 11550 / CBS 779.69 / DSM 880 / IAM 14645 / JCM 23072 / IMI 49137</strain>
    </source>
</reference>
<dbReference type="OrthoDB" id="10035502at2759"/>
<dbReference type="Proteomes" id="UP000029964">
    <property type="component" value="Unassembled WGS sequence"/>
</dbReference>
<evidence type="ECO:0000313" key="13">
    <source>
        <dbReference type="Proteomes" id="UP000029964"/>
    </source>
</evidence>
<proteinExistence type="inferred from homology"/>
<comment type="caution">
    <text evidence="12">The sequence shown here is derived from an EMBL/GenBank/DDBJ whole genome shotgun (WGS) entry which is preliminary data.</text>
</comment>
<evidence type="ECO:0000256" key="8">
    <source>
        <dbReference type="ARBA" id="ARBA00023326"/>
    </source>
</evidence>
<evidence type="ECO:0000313" key="12">
    <source>
        <dbReference type="EMBL" id="KFH43153.1"/>
    </source>
</evidence>
<feature type="chain" id="PRO_5001815283" description="Cellulase" evidence="10">
    <location>
        <begin position="22"/>
        <end position="232"/>
    </location>
</feature>
<evidence type="ECO:0000256" key="1">
    <source>
        <dbReference type="ARBA" id="ARBA00000966"/>
    </source>
</evidence>
<evidence type="ECO:0000256" key="6">
    <source>
        <dbReference type="ARBA" id="ARBA00023277"/>
    </source>
</evidence>